<name>G7J845_MEDTR</name>
<dbReference type="InterPro" id="IPR044296">
    <property type="entry name" value="HIPP46"/>
</dbReference>
<keyword evidence="4" id="KW-1185">Reference proteome</keyword>
<dbReference type="Proteomes" id="UP000265566">
    <property type="component" value="Chromosome 3"/>
</dbReference>
<reference evidence="5" key="4">
    <citation type="journal article" date="2018" name="Nat. Plants">
        <title>Whole-genome landscape of Medicago truncatula symbiotic genes.</title>
        <authorList>
            <person name="Pecrix Y."/>
            <person name="Staton S.E."/>
            <person name="Sallet E."/>
            <person name="Lelandais-Briere C."/>
            <person name="Moreau S."/>
            <person name="Carrere S."/>
            <person name="Blein T."/>
            <person name="Jardinaud M.F."/>
            <person name="Latrasse D."/>
            <person name="Zouine M."/>
            <person name="Zahm M."/>
            <person name="Kreplak J."/>
            <person name="Mayjonade B."/>
            <person name="Satge C."/>
            <person name="Perez M."/>
            <person name="Cauet S."/>
            <person name="Marande W."/>
            <person name="Chantry-Darmon C."/>
            <person name="Lopez-Roques C."/>
            <person name="Bouchez O."/>
            <person name="Berard A."/>
            <person name="Debelle F."/>
            <person name="Munos S."/>
            <person name="Bendahmane A."/>
            <person name="Berges H."/>
            <person name="Niebel A."/>
            <person name="Buitink J."/>
            <person name="Frugier F."/>
            <person name="Benhamed M."/>
            <person name="Crespi M."/>
            <person name="Gouzy J."/>
            <person name="Gamas P."/>
        </authorList>
    </citation>
    <scope>NUCLEOTIDE SEQUENCE [LARGE SCALE GENOMIC DNA]</scope>
    <source>
        <strain evidence="5">cv. Jemalong A17</strain>
    </source>
</reference>
<reference evidence="1 4" key="2">
    <citation type="journal article" date="2014" name="BMC Genomics">
        <title>An improved genome release (version Mt4.0) for the model legume Medicago truncatula.</title>
        <authorList>
            <person name="Tang H."/>
            <person name="Krishnakumar V."/>
            <person name="Bidwell S."/>
            <person name="Rosen B."/>
            <person name="Chan A."/>
            <person name="Zhou S."/>
            <person name="Gentzbittel L."/>
            <person name="Childs K.L."/>
            <person name="Yandell M."/>
            <person name="Gundlach H."/>
            <person name="Mayer K.F."/>
            <person name="Schwartz D.C."/>
            <person name="Town C.D."/>
        </authorList>
    </citation>
    <scope>GENOME REANNOTATION</scope>
    <source>
        <strain evidence="3 4">cv. Jemalong A17</strain>
    </source>
</reference>
<dbReference type="PANTHER" id="PTHR46371">
    <property type="entry name" value="OS04G0464100 PROTEIN"/>
    <property type="match status" value="1"/>
</dbReference>
<dbReference type="PaxDb" id="3880-AES71742"/>
<organism evidence="1 4">
    <name type="scientific">Medicago truncatula</name>
    <name type="common">Barrel medic</name>
    <name type="synonym">Medicago tribuloides</name>
    <dbReference type="NCBI Taxonomy" id="3880"/>
    <lineage>
        <taxon>Eukaryota</taxon>
        <taxon>Viridiplantae</taxon>
        <taxon>Streptophyta</taxon>
        <taxon>Embryophyta</taxon>
        <taxon>Tracheophyta</taxon>
        <taxon>Spermatophyta</taxon>
        <taxon>Magnoliopsida</taxon>
        <taxon>eudicotyledons</taxon>
        <taxon>Gunneridae</taxon>
        <taxon>Pentapetalae</taxon>
        <taxon>rosids</taxon>
        <taxon>fabids</taxon>
        <taxon>Fabales</taxon>
        <taxon>Fabaceae</taxon>
        <taxon>Papilionoideae</taxon>
        <taxon>50 kb inversion clade</taxon>
        <taxon>NPAAA clade</taxon>
        <taxon>Hologalegina</taxon>
        <taxon>IRL clade</taxon>
        <taxon>Trifolieae</taxon>
        <taxon>Medicago</taxon>
    </lineage>
</organism>
<evidence type="ECO:0000313" key="2">
    <source>
        <dbReference type="EMBL" id="RHN69048.1"/>
    </source>
</evidence>
<evidence type="ECO:0000313" key="3">
    <source>
        <dbReference type="EnsemblPlants" id="AES71742"/>
    </source>
</evidence>
<dbReference type="EnsemblPlants" id="AES71742">
    <property type="protein sequence ID" value="AES71742"/>
    <property type="gene ID" value="MTR_3g082250"/>
</dbReference>
<sequence>MTKQKIVIKVSMNNQKLRSKAMTIAAGVSGVEGTAIQGENKDQIEVTGEQIDSVRLTSLLRKKFCHAELVSVGPVGKTEEKKVEAIVAWNYGAPNYPVYEIRNSYQYEDPSCSIM</sequence>
<accession>G7J845</accession>
<protein>
    <submittedName>
        <fullName evidence="1">Metal ion-binding protein, putative</fullName>
    </submittedName>
</protein>
<evidence type="ECO:0000313" key="4">
    <source>
        <dbReference type="Proteomes" id="UP000002051"/>
    </source>
</evidence>
<dbReference type="EMBL" id="PSQE01000003">
    <property type="protein sequence ID" value="RHN69048.1"/>
    <property type="molecule type" value="Genomic_DNA"/>
</dbReference>
<dbReference type="KEGG" id="mtr:11429056"/>
<dbReference type="STRING" id="3880.G7J845"/>
<dbReference type="Proteomes" id="UP000002051">
    <property type="component" value="Chromosome 3"/>
</dbReference>
<dbReference type="eggNOG" id="KOG0017">
    <property type="taxonomic scope" value="Eukaryota"/>
</dbReference>
<dbReference type="OrthoDB" id="1429490at2759"/>
<dbReference type="HOGENOM" id="CLU_092610_2_0_1"/>
<evidence type="ECO:0000313" key="5">
    <source>
        <dbReference type="Proteomes" id="UP000265566"/>
    </source>
</evidence>
<dbReference type="Gramene" id="rna17475">
    <property type="protein sequence ID" value="RHN69048.1"/>
    <property type="gene ID" value="gene17475"/>
</dbReference>
<dbReference type="OMA" id="CHSEAMV"/>
<reference evidence="3" key="3">
    <citation type="submission" date="2015-04" db="UniProtKB">
        <authorList>
            <consortium name="EnsemblPlants"/>
        </authorList>
    </citation>
    <scope>IDENTIFICATION</scope>
    <source>
        <strain evidence="3">cv. Jemalong A17</strain>
    </source>
</reference>
<dbReference type="Gene3D" id="3.30.70.100">
    <property type="match status" value="1"/>
</dbReference>
<dbReference type="EMBL" id="CM001219">
    <property type="protein sequence ID" value="AES71742.1"/>
    <property type="molecule type" value="Genomic_DNA"/>
</dbReference>
<reference evidence="1 4" key="1">
    <citation type="journal article" date="2011" name="Nature">
        <title>The Medicago genome provides insight into the evolution of rhizobial symbioses.</title>
        <authorList>
            <person name="Young N.D."/>
            <person name="Debelle F."/>
            <person name="Oldroyd G.E."/>
            <person name="Geurts R."/>
            <person name="Cannon S.B."/>
            <person name="Udvardi M.K."/>
            <person name="Benedito V.A."/>
            <person name="Mayer K.F."/>
            <person name="Gouzy J."/>
            <person name="Schoof H."/>
            <person name="Van de Peer Y."/>
            <person name="Proost S."/>
            <person name="Cook D.R."/>
            <person name="Meyers B.C."/>
            <person name="Spannagl M."/>
            <person name="Cheung F."/>
            <person name="De Mita S."/>
            <person name="Krishnakumar V."/>
            <person name="Gundlach H."/>
            <person name="Zhou S."/>
            <person name="Mudge J."/>
            <person name="Bharti A.K."/>
            <person name="Murray J.D."/>
            <person name="Naoumkina M.A."/>
            <person name="Rosen B."/>
            <person name="Silverstein K.A."/>
            <person name="Tang H."/>
            <person name="Rombauts S."/>
            <person name="Zhao P.X."/>
            <person name="Zhou P."/>
            <person name="Barbe V."/>
            <person name="Bardou P."/>
            <person name="Bechner M."/>
            <person name="Bellec A."/>
            <person name="Berger A."/>
            <person name="Berges H."/>
            <person name="Bidwell S."/>
            <person name="Bisseling T."/>
            <person name="Choisne N."/>
            <person name="Couloux A."/>
            <person name="Denny R."/>
            <person name="Deshpande S."/>
            <person name="Dai X."/>
            <person name="Doyle J.J."/>
            <person name="Dudez A.M."/>
            <person name="Farmer A.D."/>
            <person name="Fouteau S."/>
            <person name="Franken C."/>
            <person name="Gibelin C."/>
            <person name="Gish J."/>
            <person name="Goldstein S."/>
            <person name="Gonzalez A.J."/>
            <person name="Green P.J."/>
            <person name="Hallab A."/>
            <person name="Hartog M."/>
            <person name="Hua A."/>
            <person name="Humphray S.J."/>
            <person name="Jeong D.H."/>
            <person name="Jing Y."/>
            <person name="Jocker A."/>
            <person name="Kenton S.M."/>
            <person name="Kim D.J."/>
            <person name="Klee K."/>
            <person name="Lai H."/>
            <person name="Lang C."/>
            <person name="Lin S."/>
            <person name="Macmil S.L."/>
            <person name="Magdelenat G."/>
            <person name="Matthews L."/>
            <person name="McCorrison J."/>
            <person name="Monaghan E.L."/>
            <person name="Mun J.H."/>
            <person name="Najar F.Z."/>
            <person name="Nicholson C."/>
            <person name="Noirot C."/>
            <person name="O'Bleness M."/>
            <person name="Paule C.R."/>
            <person name="Poulain J."/>
            <person name="Prion F."/>
            <person name="Qin B."/>
            <person name="Qu C."/>
            <person name="Retzel E.F."/>
            <person name="Riddle C."/>
            <person name="Sallet E."/>
            <person name="Samain S."/>
            <person name="Samson N."/>
            <person name="Sanders I."/>
            <person name="Saurat O."/>
            <person name="Scarpelli C."/>
            <person name="Schiex T."/>
            <person name="Segurens B."/>
            <person name="Severin A.J."/>
            <person name="Sherrier D.J."/>
            <person name="Shi R."/>
            <person name="Sims S."/>
            <person name="Singer S.R."/>
            <person name="Sinharoy S."/>
            <person name="Sterck L."/>
            <person name="Viollet A."/>
            <person name="Wang B.B."/>
            <person name="Wang K."/>
            <person name="Wang M."/>
            <person name="Wang X."/>
            <person name="Warfsmann J."/>
            <person name="Weissenbach J."/>
            <person name="White D.D."/>
            <person name="White J.D."/>
            <person name="Wiley G.B."/>
            <person name="Wincker P."/>
            <person name="Xing Y."/>
            <person name="Yang L."/>
            <person name="Yao Z."/>
            <person name="Ying F."/>
            <person name="Zhai J."/>
            <person name="Zhou L."/>
            <person name="Zuber A."/>
            <person name="Denarie J."/>
            <person name="Dixon R.A."/>
            <person name="May G.D."/>
            <person name="Schwartz D.C."/>
            <person name="Rogers J."/>
            <person name="Quetier F."/>
            <person name="Town C.D."/>
            <person name="Roe B.A."/>
        </authorList>
    </citation>
    <scope>NUCLEOTIDE SEQUENCE [LARGE SCALE GENOMIC DNA]</scope>
    <source>
        <strain evidence="1">A17</strain>
        <strain evidence="3 4">cv. Jemalong A17</strain>
    </source>
</reference>
<dbReference type="AlphaFoldDB" id="G7J845"/>
<proteinExistence type="predicted"/>
<reference evidence="2" key="5">
    <citation type="journal article" date="2018" name="Nat. Plants">
        <title>Whole-genome landscape of Medicago truncatula symbiotic genes.</title>
        <authorList>
            <person name="Pecrix Y."/>
            <person name="Gamas P."/>
            <person name="Carrere S."/>
        </authorList>
    </citation>
    <scope>NUCLEOTIDE SEQUENCE</scope>
    <source>
        <tissue evidence="2">Leaves</tissue>
    </source>
</reference>
<gene>
    <name evidence="3" type="primary">11429056</name>
    <name evidence="1" type="ordered locus">MTR_3g082250</name>
    <name evidence="2" type="ORF">MtrunA17_Chr3g0120541</name>
</gene>
<evidence type="ECO:0000313" key="1">
    <source>
        <dbReference type="EMBL" id="AES71742.1"/>
    </source>
</evidence>